<name>A0ABU1G8N0_9GAMM</name>
<sequence length="330" mass="36842">MSSVLEQRALKWIPLALVTAVALAGCARDEGFFDDRNLDYVDAEPASPLVLPDTRNPQRYRDILPVPDVSGQRAQDGIADVRPPQPLTIGRIGDEDYVTNREIGDRRWLVVAADPSRVWPQLEGFVRQRGLDVQERRASEGVLDTSQAAFRVQPALREGATEVRCERDGQSMASCLDALEGYLSNAASSQTASATASSWNAQRQDSDTPIALRQRGDTWEVVAPFEADRVWADVHHYLAKDFDQADERELLAADPDSRTFLVSYLSREQRDRSLLQVVTFTDTSELAQEIRVTVESRGDESVLRAEATGDQPLSENAQRELLERIASYLR</sequence>
<evidence type="ECO:0000313" key="2">
    <source>
        <dbReference type="Proteomes" id="UP001269267"/>
    </source>
</evidence>
<evidence type="ECO:0000313" key="1">
    <source>
        <dbReference type="EMBL" id="MDR5873627.1"/>
    </source>
</evidence>
<proteinExistence type="predicted"/>
<reference evidence="1 2" key="1">
    <citation type="submission" date="2023-04" db="EMBL/GenBank/DDBJ databases">
        <title>A long-awaited taxogenomic arrangement of the family Halomonadaceae.</title>
        <authorList>
            <person name="De La Haba R."/>
            <person name="Chuvochina M."/>
            <person name="Wittouck S."/>
            <person name="Arahal D.R."/>
            <person name="Sanchez-Porro C."/>
            <person name="Hugenholtz P."/>
            <person name="Ventosa A."/>
        </authorList>
    </citation>
    <scope>NUCLEOTIDE SEQUENCE [LARGE SCALE GENOMIC DNA]</scope>
    <source>
        <strain evidence="1 2">DSM 18042</strain>
    </source>
</reference>
<dbReference type="RefSeq" id="WP_309766603.1">
    <property type="nucleotide sequence ID" value="NZ_JARWAI010000001.1"/>
</dbReference>
<organism evidence="1 2">
    <name type="scientific">Vreelandella gomseomensis</name>
    <dbReference type="NCBI Taxonomy" id="370766"/>
    <lineage>
        <taxon>Bacteria</taxon>
        <taxon>Pseudomonadati</taxon>
        <taxon>Pseudomonadota</taxon>
        <taxon>Gammaproteobacteria</taxon>
        <taxon>Oceanospirillales</taxon>
        <taxon>Halomonadaceae</taxon>
        <taxon>Vreelandella</taxon>
    </lineage>
</organism>
<accession>A0ABU1G8N0</accession>
<gene>
    <name evidence="1" type="primary">bamC</name>
    <name evidence="1" type="ORF">QC815_01700</name>
</gene>
<dbReference type="EMBL" id="JARWAI010000001">
    <property type="protein sequence ID" value="MDR5873627.1"/>
    <property type="molecule type" value="Genomic_DNA"/>
</dbReference>
<comment type="caution">
    <text evidence="1">The sequence shown here is derived from an EMBL/GenBank/DDBJ whole genome shotgun (WGS) entry which is preliminary data.</text>
</comment>
<protein>
    <submittedName>
        <fullName evidence="1">Outer membrane protein assembly factor BamC</fullName>
    </submittedName>
</protein>
<dbReference type="Proteomes" id="UP001269267">
    <property type="component" value="Unassembled WGS sequence"/>
</dbReference>
<keyword evidence="2" id="KW-1185">Reference proteome</keyword>